<dbReference type="CDD" id="cd05399">
    <property type="entry name" value="NT_Rel-Spo_like"/>
    <property type="match status" value="1"/>
</dbReference>
<dbReference type="InterPro" id="IPR045865">
    <property type="entry name" value="ACT-like_dom_sf"/>
</dbReference>
<dbReference type="Pfam" id="PF04607">
    <property type="entry name" value="RelA_SpoT"/>
    <property type="match status" value="1"/>
</dbReference>
<evidence type="ECO:0000313" key="2">
    <source>
        <dbReference type="EMBL" id="OGD09742.1"/>
    </source>
</evidence>
<dbReference type="EMBL" id="MEXR01000024">
    <property type="protein sequence ID" value="OGD09742.1"/>
    <property type="molecule type" value="Genomic_DNA"/>
</dbReference>
<evidence type="ECO:0000259" key="1">
    <source>
        <dbReference type="PROSITE" id="PS51671"/>
    </source>
</evidence>
<dbReference type="InterPro" id="IPR002912">
    <property type="entry name" value="ACT_dom"/>
</dbReference>
<dbReference type="SUPFAM" id="SSF81301">
    <property type="entry name" value="Nucleotidyltransferase"/>
    <property type="match status" value="1"/>
</dbReference>
<dbReference type="AlphaFoldDB" id="A0A1F4ZTL8"/>
<dbReference type="InterPro" id="IPR007685">
    <property type="entry name" value="RelA_SpoT"/>
</dbReference>
<dbReference type="PANTHER" id="PTHR21262">
    <property type="entry name" value="GUANOSINE-3',5'-BIS DIPHOSPHATE 3'-PYROPHOSPHOHYDROLASE"/>
    <property type="match status" value="1"/>
</dbReference>
<dbReference type="InterPro" id="IPR043519">
    <property type="entry name" value="NT_sf"/>
</dbReference>
<dbReference type="Gene3D" id="1.10.3210.10">
    <property type="entry name" value="Hypothetical protein af1432"/>
    <property type="match status" value="1"/>
</dbReference>
<dbReference type="Gene3D" id="3.30.460.10">
    <property type="entry name" value="Beta Polymerase, domain 2"/>
    <property type="match status" value="1"/>
</dbReference>
<dbReference type="PROSITE" id="PS51671">
    <property type="entry name" value="ACT"/>
    <property type="match status" value="1"/>
</dbReference>
<accession>A0A1F4ZTL8</accession>
<organism evidence="2 3">
    <name type="scientific">Candidatus Amesbacteria bacterium RIFOXYB1_FULL_44_23</name>
    <dbReference type="NCBI Taxonomy" id="1797263"/>
    <lineage>
        <taxon>Bacteria</taxon>
        <taxon>Candidatus Amesiibacteriota</taxon>
    </lineage>
</organism>
<dbReference type="SUPFAM" id="SSF55021">
    <property type="entry name" value="ACT-like"/>
    <property type="match status" value="1"/>
</dbReference>
<dbReference type="SUPFAM" id="SSF109604">
    <property type="entry name" value="HD-domain/PDEase-like"/>
    <property type="match status" value="1"/>
</dbReference>
<reference evidence="2 3" key="1">
    <citation type="journal article" date="2016" name="Nat. Commun.">
        <title>Thousands of microbial genomes shed light on interconnected biogeochemical processes in an aquifer system.</title>
        <authorList>
            <person name="Anantharaman K."/>
            <person name="Brown C.T."/>
            <person name="Hug L.A."/>
            <person name="Sharon I."/>
            <person name="Castelle C.J."/>
            <person name="Probst A.J."/>
            <person name="Thomas B.C."/>
            <person name="Singh A."/>
            <person name="Wilkins M.J."/>
            <person name="Karaoz U."/>
            <person name="Brodie E.L."/>
            <person name="Williams K.H."/>
            <person name="Hubbard S.S."/>
            <person name="Banfield J.F."/>
        </authorList>
    </citation>
    <scope>NUCLEOTIDE SEQUENCE [LARGE SCALE GENOMIC DNA]</scope>
</reference>
<dbReference type="Proteomes" id="UP000176424">
    <property type="component" value="Unassembled WGS sequence"/>
</dbReference>
<dbReference type="Pfam" id="PF13328">
    <property type="entry name" value="HD_4"/>
    <property type="match status" value="1"/>
</dbReference>
<gene>
    <name evidence="2" type="ORF">A2397_01120</name>
</gene>
<dbReference type="STRING" id="1797263.A2397_01120"/>
<evidence type="ECO:0000313" key="3">
    <source>
        <dbReference type="Proteomes" id="UP000176424"/>
    </source>
</evidence>
<feature type="domain" description="ACT" evidence="1">
    <location>
        <begin position="532"/>
        <end position="602"/>
    </location>
</feature>
<dbReference type="InterPro" id="IPR003607">
    <property type="entry name" value="HD/PDEase_dom"/>
</dbReference>
<proteinExistence type="predicted"/>
<dbReference type="PANTHER" id="PTHR21262:SF31">
    <property type="entry name" value="GTP PYROPHOSPHOKINASE"/>
    <property type="match status" value="1"/>
</dbReference>
<sequence>MVSERVTEGLSPDELEAYVRFHPRNKYVGTALGWALIAHRGQRRRSGEMYIEHPMAVVNILAGWGLTQDEFQAAGLVHDTVEDSDTALEDIAGRWGDRVAAWVRGVSKFDSELETLKQVTSRSHIDAGTGLIKLADRLHNMRTLGSMPESKQQAISLETDLVYRELAESLGMWVAREELSDLSFMYLNPEMYAKIGQEINQDPRTRPECYLHLKSGIEALFAATGLNCDVGIRFKGRNSTFEKKERKIFSGECSPNDLLGISDLVSIGVIVNSKEDCYRALERIHNQWNGQVLVDQFKDCIANPAENNYQALQTTIVSPDGPVEVAIMTPEMKAFNNLGIAYRMSIDSTARHTLLKPVFLPSGRALFLPPQSTGVDLLCRVDMSLALKNPVLLIDGKQFPITVVLPVGSTAEVVPTLDSSTEIDGSLFKYCLPISKNKLEKVQLLSQEQSLRNKGQKMLEELLIPRGLLLLEDLGKSLVNKIIRGIDRVDNRVKSIEQLYHLVGGGFLDVRKVTGLLDEFGVTKNQIGLSTILVTGKEDRVGILDLLSGTIANYGGNIRDVHTETENGFEIRIIVKGLNTEGENSIREALDQSKLFCSILVI</sequence>
<protein>
    <recommendedName>
        <fullName evidence="1">ACT domain-containing protein</fullName>
    </recommendedName>
</protein>
<dbReference type="GO" id="GO:0015969">
    <property type="term" value="P:guanosine tetraphosphate metabolic process"/>
    <property type="evidence" value="ECO:0007669"/>
    <property type="project" value="InterPro"/>
</dbReference>
<comment type="caution">
    <text evidence="2">The sequence shown here is derived from an EMBL/GenBank/DDBJ whole genome shotgun (WGS) entry which is preliminary data.</text>
</comment>
<dbReference type="SMART" id="SM00471">
    <property type="entry name" value="HDc"/>
    <property type="match status" value="1"/>
</dbReference>
<dbReference type="SMART" id="SM00954">
    <property type="entry name" value="RelA_SpoT"/>
    <property type="match status" value="1"/>
</dbReference>
<name>A0A1F4ZTL8_9BACT</name>